<reference evidence="6" key="2">
    <citation type="submission" date="2022-10" db="EMBL/GenBank/DDBJ databases">
        <authorList>
            <consortium name="ENA_rothamsted_submissions"/>
            <consortium name="culmorum"/>
            <person name="King R."/>
        </authorList>
    </citation>
    <scope>NUCLEOTIDE SEQUENCE</scope>
</reference>
<evidence type="ECO:0000259" key="5">
    <source>
        <dbReference type="PROSITE" id="PS50240"/>
    </source>
</evidence>
<evidence type="ECO:0000256" key="4">
    <source>
        <dbReference type="SAM" id="SignalP"/>
    </source>
</evidence>
<dbReference type="PROSITE" id="PS50240">
    <property type="entry name" value="TRYPSIN_DOM"/>
    <property type="match status" value="1"/>
</dbReference>
<dbReference type="PANTHER" id="PTHR24256">
    <property type="entry name" value="TRYPTASE-RELATED"/>
    <property type="match status" value="1"/>
</dbReference>
<dbReference type="GO" id="GO:0006508">
    <property type="term" value="P:proteolysis"/>
    <property type="evidence" value="ECO:0007669"/>
    <property type="project" value="InterPro"/>
</dbReference>
<evidence type="ECO:0000256" key="2">
    <source>
        <dbReference type="ARBA" id="ARBA00023180"/>
    </source>
</evidence>
<proteinExistence type="inferred from homology"/>
<dbReference type="InterPro" id="IPR009003">
    <property type="entry name" value="Peptidase_S1_PA"/>
</dbReference>
<dbReference type="GO" id="GO:0004252">
    <property type="term" value="F:serine-type endopeptidase activity"/>
    <property type="evidence" value="ECO:0007669"/>
    <property type="project" value="InterPro"/>
</dbReference>
<keyword evidence="2" id="KW-0325">Glycoprotein</keyword>
<gene>
    <name evidence="6" type="ORF">CHIRRI_LOCUS15056</name>
</gene>
<name>A0A9N9WZT3_9DIPT</name>
<sequence length="241" mass="26797">MKQIVFVLFTALRFANCRQQNCGRDAELGELPYHASLQFYDTNEHFASAAILNARWVLSTARDLVGRSADSVNIILGAIQHDKPISIQRSSEIRIHPMYDAVRMMNDIATIRGSFAINFPPLIDSIAMSPFFVDVGTPTQFSGWNPFTTAHPSILQVTDLEIVPCINSDSMTFTGNQMCAKLIGQEKSLIESCRRDPGSFLVANNMLVGINFQHSVAGENSLFGFSRISTYRSWIMGNIPI</sequence>
<dbReference type="SMART" id="SM00020">
    <property type="entry name" value="Tryp_SPc"/>
    <property type="match status" value="1"/>
</dbReference>
<feature type="chain" id="PRO_5040377849" description="Peptidase S1 domain-containing protein" evidence="4">
    <location>
        <begin position="18"/>
        <end position="241"/>
    </location>
</feature>
<comment type="similarity">
    <text evidence="3">Belongs to the peptidase S1 family. CLIP subfamily.</text>
</comment>
<keyword evidence="4" id="KW-0732">Signal</keyword>
<evidence type="ECO:0000256" key="1">
    <source>
        <dbReference type="ARBA" id="ARBA00023157"/>
    </source>
</evidence>
<keyword evidence="1" id="KW-1015">Disulfide bond</keyword>
<feature type="domain" description="Peptidase S1" evidence="5">
    <location>
        <begin position="23"/>
        <end position="240"/>
    </location>
</feature>
<dbReference type="InterPro" id="IPR043504">
    <property type="entry name" value="Peptidase_S1_PA_chymotrypsin"/>
</dbReference>
<dbReference type="InterPro" id="IPR051487">
    <property type="entry name" value="Ser/Thr_Proteases_Immune/Dev"/>
</dbReference>
<reference evidence="6" key="1">
    <citation type="submission" date="2022-01" db="EMBL/GenBank/DDBJ databases">
        <authorList>
            <person name="King R."/>
        </authorList>
    </citation>
    <scope>NUCLEOTIDE SEQUENCE</scope>
</reference>
<dbReference type="AlphaFoldDB" id="A0A9N9WZT3"/>
<accession>A0A9N9WZT3</accession>
<dbReference type="Gene3D" id="2.40.10.10">
    <property type="entry name" value="Trypsin-like serine proteases"/>
    <property type="match status" value="1"/>
</dbReference>
<keyword evidence="7" id="KW-1185">Reference proteome</keyword>
<evidence type="ECO:0000256" key="3">
    <source>
        <dbReference type="ARBA" id="ARBA00024195"/>
    </source>
</evidence>
<evidence type="ECO:0000313" key="7">
    <source>
        <dbReference type="Proteomes" id="UP001153620"/>
    </source>
</evidence>
<evidence type="ECO:0000313" key="6">
    <source>
        <dbReference type="EMBL" id="CAG9812251.1"/>
    </source>
</evidence>
<dbReference type="InterPro" id="IPR001254">
    <property type="entry name" value="Trypsin_dom"/>
</dbReference>
<dbReference type="Proteomes" id="UP001153620">
    <property type="component" value="Chromosome 4"/>
</dbReference>
<dbReference type="Pfam" id="PF00089">
    <property type="entry name" value="Trypsin"/>
    <property type="match status" value="1"/>
</dbReference>
<dbReference type="EMBL" id="OU895880">
    <property type="protein sequence ID" value="CAG9812251.1"/>
    <property type="molecule type" value="Genomic_DNA"/>
</dbReference>
<dbReference type="SUPFAM" id="SSF50494">
    <property type="entry name" value="Trypsin-like serine proteases"/>
    <property type="match status" value="1"/>
</dbReference>
<feature type="signal peptide" evidence="4">
    <location>
        <begin position="1"/>
        <end position="17"/>
    </location>
</feature>
<organism evidence="6 7">
    <name type="scientific">Chironomus riparius</name>
    <dbReference type="NCBI Taxonomy" id="315576"/>
    <lineage>
        <taxon>Eukaryota</taxon>
        <taxon>Metazoa</taxon>
        <taxon>Ecdysozoa</taxon>
        <taxon>Arthropoda</taxon>
        <taxon>Hexapoda</taxon>
        <taxon>Insecta</taxon>
        <taxon>Pterygota</taxon>
        <taxon>Neoptera</taxon>
        <taxon>Endopterygota</taxon>
        <taxon>Diptera</taxon>
        <taxon>Nematocera</taxon>
        <taxon>Chironomoidea</taxon>
        <taxon>Chironomidae</taxon>
        <taxon>Chironominae</taxon>
        <taxon>Chironomus</taxon>
    </lineage>
</organism>
<dbReference type="OrthoDB" id="6358644at2759"/>
<protein>
    <recommendedName>
        <fullName evidence="5">Peptidase S1 domain-containing protein</fullName>
    </recommendedName>
</protein>